<dbReference type="EMBL" id="JBJURJ010000017">
    <property type="protein sequence ID" value="MFM9331288.1"/>
    <property type="molecule type" value="Genomic_DNA"/>
</dbReference>
<accession>A0ACC7P2L3</accession>
<protein>
    <submittedName>
        <fullName evidence="1">Uncharacterized protein</fullName>
    </submittedName>
</protein>
<proteinExistence type="predicted"/>
<dbReference type="Proteomes" id="UP001631969">
    <property type="component" value="Unassembled WGS sequence"/>
</dbReference>
<reference evidence="1" key="1">
    <citation type="submission" date="2024-12" db="EMBL/GenBank/DDBJ databases">
        <authorList>
            <person name="Wu N."/>
        </authorList>
    </citation>
    <scope>NUCLEOTIDE SEQUENCE</scope>
    <source>
        <strain evidence="1">P15</strain>
    </source>
</reference>
<gene>
    <name evidence="1" type="ORF">ACI1P1_23620</name>
</gene>
<sequence length="152" mass="16941">MENGKLTGIELFAFPSRPSFLYKPVRSGCWYVLLKLTYQNKVGYGGCEVPVSGKGIDLIKWGACLRTIRSCAVGEIPQVLHQMGQEWPVHQLTLMQHAVYDLAEAHSHRSKIAAGATRHVNLRLPGVRSTSPRQSSRDLVEEAAAYYSILCR</sequence>
<name>A0ACC7P2L3_9BACL</name>
<keyword evidence="2" id="KW-1185">Reference proteome</keyword>
<evidence type="ECO:0000313" key="1">
    <source>
        <dbReference type="EMBL" id="MFM9331288.1"/>
    </source>
</evidence>
<comment type="caution">
    <text evidence="1">The sequence shown here is derived from an EMBL/GenBank/DDBJ whole genome shotgun (WGS) entry which is preliminary data.</text>
</comment>
<evidence type="ECO:0000313" key="2">
    <source>
        <dbReference type="Proteomes" id="UP001631969"/>
    </source>
</evidence>
<organism evidence="1 2">
    <name type="scientific">Paenibacillus mesotrionivorans</name>
    <dbReference type="NCBI Taxonomy" id="3160968"/>
    <lineage>
        <taxon>Bacteria</taxon>
        <taxon>Bacillati</taxon>
        <taxon>Bacillota</taxon>
        <taxon>Bacilli</taxon>
        <taxon>Bacillales</taxon>
        <taxon>Paenibacillaceae</taxon>
        <taxon>Paenibacillus</taxon>
    </lineage>
</organism>